<dbReference type="GO" id="GO:0003723">
    <property type="term" value="F:RNA binding"/>
    <property type="evidence" value="ECO:0007669"/>
    <property type="project" value="UniProtKB-UniRule"/>
</dbReference>
<comment type="caution">
    <text evidence="5">The sequence shown here is derived from an EMBL/GenBank/DDBJ whole genome shotgun (WGS) entry which is preliminary data.</text>
</comment>
<dbReference type="Gene3D" id="3.30.70.330">
    <property type="match status" value="1"/>
</dbReference>
<dbReference type="OrthoDB" id="48651at2759"/>
<evidence type="ECO:0000256" key="1">
    <source>
        <dbReference type="ARBA" id="ARBA00022884"/>
    </source>
</evidence>
<dbReference type="GO" id="GO:0005730">
    <property type="term" value="C:nucleolus"/>
    <property type="evidence" value="ECO:0007669"/>
    <property type="project" value="TreeGrafter"/>
</dbReference>
<evidence type="ECO:0000313" key="5">
    <source>
        <dbReference type="EMBL" id="KGG50035.1"/>
    </source>
</evidence>
<sequence>MSSSGSTSSTSFRSELFAPVDMSKLPSSPPFTAYIGNLPFDIQKDDIVKSFPASSIVTIKLVRDKVDDKPKGHGYVEFEDIESLKRALDLNGKLEIGSHISESSGKGSFVGNFSRNQNSSSEISRRTEPLEESFHSSSSSFQGSK</sequence>
<dbReference type="PANTHER" id="PTHR23236">
    <property type="entry name" value="EUKARYOTIC TRANSLATION INITIATION FACTOR 4B/4H"/>
    <property type="match status" value="1"/>
</dbReference>
<organism evidence="5 6">
    <name type="scientific">Mitosporidium daphniae</name>
    <dbReference type="NCBI Taxonomy" id="1485682"/>
    <lineage>
        <taxon>Eukaryota</taxon>
        <taxon>Fungi</taxon>
        <taxon>Fungi incertae sedis</taxon>
        <taxon>Microsporidia</taxon>
        <taxon>Mitosporidium</taxon>
    </lineage>
</organism>
<dbReference type="Proteomes" id="UP000029725">
    <property type="component" value="Unassembled WGS sequence"/>
</dbReference>
<evidence type="ECO:0000256" key="2">
    <source>
        <dbReference type="PROSITE-ProRule" id="PRU00176"/>
    </source>
</evidence>
<dbReference type="AlphaFoldDB" id="A0A098VM58"/>
<dbReference type="SUPFAM" id="SSF54928">
    <property type="entry name" value="RNA-binding domain, RBD"/>
    <property type="match status" value="1"/>
</dbReference>
<evidence type="ECO:0000256" key="3">
    <source>
        <dbReference type="SAM" id="MobiDB-lite"/>
    </source>
</evidence>
<dbReference type="Pfam" id="PF00076">
    <property type="entry name" value="RRM_1"/>
    <property type="match status" value="1"/>
</dbReference>
<dbReference type="PANTHER" id="PTHR23236:SF11">
    <property type="entry name" value="EUKARYOTIC TRANSLATION INITIATION FACTOR 4H"/>
    <property type="match status" value="1"/>
</dbReference>
<feature type="region of interest" description="Disordered" evidence="3">
    <location>
        <begin position="98"/>
        <end position="145"/>
    </location>
</feature>
<protein>
    <recommendedName>
        <fullName evidence="4">RRM domain-containing protein</fullName>
    </recommendedName>
</protein>
<dbReference type="PROSITE" id="PS50102">
    <property type="entry name" value="RRM"/>
    <property type="match status" value="1"/>
</dbReference>
<feature type="compositionally biased region" description="Polar residues" evidence="3">
    <location>
        <begin position="100"/>
        <end position="122"/>
    </location>
</feature>
<accession>A0A098VM58</accession>
<keyword evidence="1 2" id="KW-0694">RNA-binding</keyword>
<reference evidence="5 6" key="1">
    <citation type="submission" date="2014-04" db="EMBL/GenBank/DDBJ databases">
        <title>A new species of microsporidia sheds light on the evolution of extreme parasitism.</title>
        <authorList>
            <person name="Haag K.L."/>
            <person name="James T.Y."/>
            <person name="Larsson R."/>
            <person name="Schaer T.M."/>
            <person name="Refardt D."/>
            <person name="Pombert J.-F."/>
            <person name="Ebert D."/>
        </authorList>
    </citation>
    <scope>NUCLEOTIDE SEQUENCE [LARGE SCALE GENOMIC DNA]</scope>
    <source>
        <strain evidence="5 6">UGP3</strain>
        <tissue evidence="5">Spores</tissue>
    </source>
</reference>
<dbReference type="InterPro" id="IPR035979">
    <property type="entry name" value="RBD_domain_sf"/>
</dbReference>
<evidence type="ECO:0000313" key="6">
    <source>
        <dbReference type="Proteomes" id="UP000029725"/>
    </source>
</evidence>
<name>A0A098VM58_9MICR</name>
<dbReference type="InterPro" id="IPR012677">
    <property type="entry name" value="Nucleotide-bd_a/b_plait_sf"/>
</dbReference>
<feature type="compositionally biased region" description="Basic and acidic residues" evidence="3">
    <location>
        <begin position="123"/>
        <end position="134"/>
    </location>
</feature>
<feature type="domain" description="RRM" evidence="4">
    <location>
        <begin position="31"/>
        <end position="103"/>
    </location>
</feature>
<evidence type="ECO:0000259" key="4">
    <source>
        <dbReference type="PROSITE" id="PS50102"/>
    </source>
</evidence>
<dbReference type="HOGENOM" id="CLU_1787281_0_0_1"/>
<dbReference type="GeneID" id="25261085"/>
<gene>
    <name evidence="5" type="ORF">DI09_92p80</name>
</gene>
<dbReference type="RefSeq" id="XP_013236471.1">
    <property type="nucleotide sequence ID" value="XM_013381017.1"/>
</dbReference>
<keyword evidence="6" id="KW-1185">Reference proteome</keyword>
<dbReference type="SMART" id="SM00360">
    <property type="entry name" value="RRM"/>
    <property type="match status" value="1"/>
</dbReference>
<dbReference type="InterPro" id="IPR000504">
    <property type="entry name" value="RRM_dom"/>
</dbReference>
<feature type="compositionally biased region" description="Low complexity" evidence="3">
    <location>
        <begin position="135"/>
        <end position="145"/>
    </location>
</feature>
<proteinExistence type="predicted"/>
<dbReference type="VEuPathDB" id="MicrosporidiaDB:DI09_92p80"/>
<dbReference type="EMBL" id="JMKJ01000604">
    <property type="protein sequence ID" value="KGG50035.1"/>
    <property type="molecule type" value="Genomic_DNA"/>
</dbReference>